<dbReference type="InterPro" id="IPR037523">
    <property type="entry name" value="VOC_core"/>
</dbReference>
<proteinExistence type="inferred from homology"/>
<dbReference type="SUPFAM" id="SSF54593">
    <property type="entry name" value="Glyoxalase/Bleomycin resistance protein/Dihydroxybiphenyl dioxygenase"/>
    <property type="match status" value="1"/>
</dbReference>
<feature type="domain" description="VOC" evidence="4">
    <location>
        <begin position="6"/>
        <end position="124"/>
    </location>
</feature>
<organism evidence="5">
    <name type="scientific">Leptolyngbya sp. NK1-12</name>
    <dbReference type="NCBI Taxonomy" id="2547451"/>
    <lineage>
        <taxon>Bacteria</taxon>
        <taxon>Bacillati</taxon>
        <taxon>Cyanobacteriota</taxon>
        <taxon>Cyanophyceae</taxon>
        <taxon>Leptolyngbyales</taxon>
        <taxon>Leptolyngbyaceae</taxon>
        <taxon>Leptolyngbya group</taxon>
        <taxon>Leptolyngbya</taxon>
    </lineage>
</organism>
<dbReference type="InterPro" id="IPR000335">
    <property type="entry name" value="Bleomycin-R"/>
</dbReference>
<name>A0AA96WWR3_9CYAN</name>
<dbReference type="GO" id="GO:0046677">
    <property type="term" value="P:response to antibiotic"/>
    <property type="evidence" value="ECO:0007669"/>
    <property type="project" value="UniProtKB-KW"/>
</dbReference>
<reference evidence="5" key="1">
    <citation type="submission" date="2020-05" db="EMBL/GenBank/DDBJ databases">
        <authorList>
            <person name="Zhu T."/>
            <person name="Keshari N."/>
            <person name="Lu X."/>
        </authorList>
    </citation>
    <scope>NUCLEOTIDE SEQUENCE</scope>
    <source>
        <strain evidence="5">NK1-12</strain>
    </source>
</reference>
<dbReference type="Pfam" id="PF00903">
    <property type="entry name" value="Glyoxalase"/>
    <property type="match status" value="1"/>
</dbReference>
<dbReference type="InterPro" id="IPR004360">
    <property type="entry name" value="Glyas_Fos-R_dOase_dom"/>
</dbReference>
<dbReference type="EMBL" id="CP053586">
    <property type="protein sequence ID" value="WNZ25467.1"/>
    <property type="molecule type" value="Genomic_DNA"/>
</dbReference>
<dbReference type="CDD" id="cd08349">
    <property type="entry name" value="BLMA_like"/>
    <property type="match status" value="1"/>
</dbReference>
<dbReference type="InterPro" id="IPR029068">
    <property type="entry name" value="Glyas_Bleomycin-R_OHBP_Dase"/>
</dbReference>
<dbReference type="AlphaFoldDB" id="A0AA96WWR3"/>
<evidence type="ECO:0000259" key="4">
    <source>
        <dbReference type="PROSITE" id="PS51819"/>
    </source>
</evidence>
<sequence length="126" mass="14373">MSRRNMLQNCAIPILPSQNLSETIAFYRKLGFAYVSGSPETYAILCRDTIELHFSLFPEIVPGESYAACYLRVTNVDELFQEFMLQSLPAKGIPRIGHLDDKPWGMREFYVVDPDGNLLKIGQRLN</sequence>
<dbReference type="PROSITE" id="PS51819">
    <property type="entry name" value="VOC"/>
    <property type="match status" value="1"/>
</dbReference>
<evidence type="ECO:0000256" key="2">
    <source>
        <dbReference type="ARBA" id="ARBA00021572"/>
    </source>
</evidence>
<evidence type="ECO:0000256" key="3">
    <source>
        <dbReference type="ARBA" id="ARBA00023251"/>
    </source>
</evidence>
<comment type="similarity">
    <text evidence="1">Belongs to the bleomycin resistance protein family.</text>
</comment>
<gene>
    <name evidence="5" type="ORF">HJG54_23165</name>
</gene>
<evidence type="ECO:0000256" key="1">
    <source>
        <dbReference type="ARBA" id="ARBA00011051"/>
    </source>
</evidence>
<keyword evidence="3" id="KW-0046">Antibiotic resistance</keyword>
<evidence type="ECO:0000313" key="5">
    <source>
        <dbReference type="EMBL" id="WNZ25467.1"/>
    </source>
</evidence>
<accession>A0AA96WWR3</accession>
<protein>
    <recommendedName>
        <fullName evidence="2">Bleomycin resistance protein</fullName>
    </recommendedName>
</protein>
<dbReference type="Gene3D" id="3.10.180.10">
    <property type="entry name" value="2,3-Dihydroxybiphenyl 1,2-Dioxygenase, domain 1"/>
    <property type="match status" value="1"/>
</dbReference>
<dbReference type="RefSeq" id="WP_316431617.1">
    <property type="nucleotide sequence ID" value="NZ_CP053586.1"/>
</dbReference>